<reference evidence="7" key="1">
    <citation type="submission" date="2020-06" db="EMBL/GenBank/DDBJ databases">
        <authorList>
            <person name="Li T."/>
            <person name="Hu X."/>
            <person name="Zhang T."/>
            <person name="Song X."/>
            <person name="Zhang H."/>
            <person name="Dai N."/>
            <person name="Sheng W."/>
            <person name="Hou X."/>
            <person name="Wei L."/>
        </authorList>
    </citation>
    <scope>NUCLEOTIDE SEQUENCE</scope>
    <source>
        <strain evidence="7">G01</strain>
        <tissue evidence="7">Leaf</tissue>
    </source>
</reference>
<dbReference type="InterPro" id="IPR003245">
    <property type="entry name" value="Phytocyanin_dom"/>
</dbReference>
<sequence length="194" mass="21141">MVIKRVMLLLIVNMIIVSGVCNGEIYKVGESSGWTNIAPLHYKSWAASKNFHVGDILLFEYNKQFHNVVRVTHKNFNACNATSPYATWATGNDSFTITRPGHFYFICSFPGHCHSGQRVDIRVPRDHKHGPTLGPLPSSPSPQSPPKSGPSPRSPSTPGPSSVPPVQSPTSGCSSLPSWKLWVFILAVALSASF</sequence>
<dbReference type="InterPro" id="IPR039391">
    <property type="entry name" value="Phytocyanin-like"/>
</dbReference>
<evidence type="ECO:0000256" key="5">
    <source>
        <dbReference type="SAM" id="SignalP"/>
    </source>
</evidence>
<feature type="chain" id="PRO_5043408075" evidence="5">
    <location>
        <begin position="23"/>
        <end position="194"/>
    </location>
</feature>
<protein>
    <submittedName>
        <fullName evidence="7">Stellacyanin</fullName>
    </submittedName>
</protein>
<dbReference type="PROSITE" id="PS51485">
    <property type="entry name" value="PHYTOCYANIN"/>
    <property type="match status" value="1"/>
</dbReference>
<accession>A0AAW2LK89</accession>
<proteinExistence type="predicted"/>
<keyword evidence="5" id="KW-0732">Signal</keyword>
<keyword evidence="2" id="KW-0186">Copper</keyword>
<dbReference type="GO" id="GO:0005886">
    <property type="term" value="C:plasma membrane"/>
    <property type="evidence" value="ECO:0007669"/>
    <property type="project" value="TreeGrafter"/>
</dbReference>
<feature type="compositionally biased region" description="Pro residues" evidence="4">
    <location>
        <begin position="137"/>
        <end position="167"/>
    </location>
</feature>
<dbReference type="PANTHER" id="PTHR33021:SF235">
    <property type="entry name" value="COPPER ION BINDING _ ELECTRON CARRIER PROTEIN-RELATED"/>
    <property type="match status" value="1"/>
</dbReference>
<dbReference type="InterPro" id="IPR028871">
    <property type="entry name" value="BlueCu_1_BS"/>
</dbReference>
<feature type="domain" description="Phytocyanin" evidence="6">
    <location>
        <begin position="24"/>
        <end position="125"/>
    </location>
</feature>
<dbReference type="SUPFAM" id="SSF49503">
    <property type="entry name" value="Cupredoxins"/>
    <property type="match status" value="1"/>
</dbReference>
<dbReference type="InterPro" id="IPR008972">
    <property type="entry name" value="Cupredoxin"/>
</dbReference>
<dbReference type="EMBL" id="JACGWK010000013">
    <property type="protein sequence ID" value="KAL0318819.1"/>
    <property type="molecule type" value="Genomic_DNA"/>
</dbReference>
<evidence type="ECO:0000256" key="3">
    <source>
        <dbReference type="ARBA" id="ARBA00023180"/>
    </source>
</evidence>
<keyword evidence="3" id="KW-0325">Glycoprotein</keyword>
<dbReference type="Pfam" id="PF02298">
    <property type="entry name" value="Cu_bind_like"/>
    <property type="match status" value="1"/>
</dbReference>
<dbReference type="FunFam" id="2.60.40.420:FF:000003">
    <property type="entry name" value="Blue copper"/>
    <property type="match status" value="1"/>
</dbReference>
<keyword evidence="1" id="KW-0479">Metal-binding</keyword>
<evidence type="ECO:0000313" key="7">
    <source>
        <dbReference type="EMBL" id="KAL0318819.1"/>
    </source>
</evidence>
<dbReference type="GO" id="GO:0009055">
    <property type="term" value="F:electron transfer activity"/>
    <property type="evidence" value="ECO:0007669"/>
    <property type="project" value="InterPro"/>
</dbReference>
<evidence type="ECO:0000256" key="4">
    <source>
        <dbReference type="SAM" id="MobiDB-lite"/>
    </source>
</evidence>
<organism evidence="7">
    <name type="scientific">Sesamum angustifolium</name>
    <dbReference type="NCBI Taxonomy" id="2727405"/>
    <lineage>
        <taxon>Eukaryota</taxon>
        <taxon>Viridiplantae</taxon>
        <taxon>Streptophyta</taxon>
        <taxon>Embryophyta</taxon>
        <taxon>Tracheophyta</taxon>
        <taxon>Spermatophyta</taxon>
        <taxon>Magnoliopsida</taxon>
        <taxon>eudicotyledons</taxon>
        <taxon>Gunneridae</taxon>
        <taxon>Pentapetalae</taxon>
        <taxon>asterids</taxon>
        <taxon>lamiids</taxon>
        <taxon>Lamiales</taxon>
        <taxon>Pedaliaceae</taxon>
        <taxon>Sesamum</taxon>
    </lineage>
</organism>
<evidence type="ECO:0000256" key="2">
    <source>
        <dbReference type="ARBA" id="ARBA00023008"/>
    </source>
</evidence>
<comment type="caution">
    <text evidence="7">The sequence shown here is derived from an EMBL/GenBank/DDBJ whole genome shotgun (WGS) entry which is preliminary data.</text>
</comment>
<reference evidence="7" key="2">
    <citation type="journal article" date="2024" name="Plant">
        <title>Genomic evolution and insights into agronomic trait innovations of Sesamum species.</title>
        <authorList>
            <person name="Miao H."/>
            <person name="Wang L."/>
            <person name="Qu L."/>
            <person name="Liu H."/>
            <person name="Sun Y."/>
            <person name="Le M."/>
            <person name="Wang Q."/>
            <person name="Wei S."/>
            <person name="Zheng Y."/>
            <person name="Lin W."/>
            <person name="Duan Y."/>
            <person name="Cao H."/>
            <person name="Xiong S."/>
            <person name="Wang X."/>
            <person name="Wei L."/>
            <person name="Li C."/>
            <person name="Ma Q."/>
            <person name="Ju M."/>
            <person name="Zhao R."/>
            <person name="Li G."/>
            <person name="Mu C."/>
            <person name="Tian Q."/>
            <person name="Mei H."/>
            <person name="Zhang T."/>
            <person name="Gao T."/>
            <person name="Zhang H."/>
        </authorList>
    </citation>
    <scope>NUCLEOTIDE SEQUENCE</scope>
    <source>
        <strain evidence="7">G01</strain>
    </source>
</reference>
<feature type="region of interest" description="Disordered" evidence="4">
    <location>
        <begin position="124"/>
        <end position="175"/>
    </location>
</feature>
<dbReference type="GO" id="GO:0046872">
    <property type="term" value="F:metal ion binding"/>
    <property type="evidence" value="ECO:0007669"/>
    <property type="project" value="UniProtKB-KW"/>
</dbReference>
<feature type="signal peptide" evidence="5">
    <location>
        <begin position="1"/>
        <end position="22"/>
    </location>
</feature>
<dbReference type="PROSITE" id="PS00196">
    <property type="entry name" value="COPPER_BLUE"/>
    <property type="match status" value="1"/>
</dbReference>
<dbReference type="PANTHER" id="PTHR33021">
    <property type="entry name" value="BLUE COPPER PROTEIN"/>
    <property type="match status" value="1"/>
</dbReference>
<evidence type="ECO:0000259" key="6">
    <source>
        <dbReference type="PROSITE" id="PS51485"/>
    </source>
</evidence>
<dbReference type="AlphaFoldDB" id="A0AAW2LK89"/>
<evidence type="ECO:0000256" key="1">
    <source>
        <dbReference type="ARBA" id="ARBA00022723"/>
    </source>
</evidence>
<name>A0AAW2LK89_9LAMI</name>
<gene>
    <name evidence="7" type="ORF">Sangu_2038100</name>
</gene>
<dbReference type="Gene3D" id="2.60.40.420">
    <property type="entry name" value="Cupredoxins - blue copper proteins"/>
    <property type="match status" value="1"/>
</dbReference>